<proteinExistence type="predicted"/>
<protein>
    <submittedName>
        <fullName evidence="2">Uncharacterized protein</fullName>
    </submittedName>
</protein>
<evidence type="ECO:0000313" key="3">
    <source>
        <dbReference type="Proteomes" id="UP001152321"/>
    </source>
</evidence>
<keyword evidence="3" id="KW-1185">Reference proteome</keyword>
<name>A0ABT6DH76_9BACT</name>
<accession>A0ABT6DH76</accession>
<dbReference type="RefSeq" id="WP_277577694.1">
    <property type="nucleotide sequence ID" value="NZ_JANRMI010000002.1"/>
</dbReference>
<keyword evidence="1" id="KW-0732">Signal</keyword>
<evidence type="ECO:0000256" key="1">
    <source>
        <dbReference type="SAM" id="SignalP"/>
    </source>
</evidence>
<evidence type="ECO:0000313" key="2">
    <source>
        <dbReference type="EMBL" id="MDG0816217.1"/>
    </source>
</evidence>
<reference evidence="2" key="1">
    <citation type="submission" date="2022-08" db="EMBL/GenBank/DDBJ databases">
        <title>Novel Bdellovibrio Species Isolated from Svalbard: Designation Bdellovibrio svalbardensis.</title>
        <authorList>
            <person name="Mitchell R.J."/>
            <person name="Choi S.Y."/>
        </authorList>
    </citation>
    <scope>NUCLEOTIDE SEQUENCE</scope>
    <source>
        <strain evidence="2">PAP01</strain>
    </source>
</reference>
<feature type="chain" id="PRO_5046743716" evidence="1">
    <location>
        <begin position="21"/>
        <end position="125"/>
    </location>
</feature>
<gene>
    <name evidence="2" type="ORF">NWE73_07565</name>
</gene>
<comment type="caution">
    <text evidence="2">The sequence shown here is derived from an EMBL/GenBank/DDBJ whole genome shotgun (WGS) entry which is preliminary data.</text>
</comment>
<organism evidence="2 3">
    <name type="scientific">Bdellovibrio svalbardensis</name>
    <dbReference type="NCBI Taxonomy" id="2972972"/>
    <lineage>
        <taxon>Bacteria</taxon>
        <taxon>Pseudomonadati</taxon>
        <taxon>Bdellovibrionota</taxon>
        <taxon>Bdellovibrionia</taxon>
        <taxon>Bdellovibrionales</taxon>
        <taxon>Pseudobdellovibrionaceae</taxon>
        <taxon>Bdellovibrio</taxon>
    </lineage>
</organism>
<dbReference type="Proteomes" id="UP001152321">
    <property type="component" value="Unassembled WGS sequence"/>
</dbReference>
<feature type="signal peptide" evidence="1">
    <location>
        <begin position="1"/>
        <end position="20"/>
    </location>
</feature>
<sequence>MKNVLHTLLLIAVIPLIALALEPTNPQGFCDRFLGEKDVVKCKERTQKEEVDWYAATVCNLQKEDSAFWSCWDSIKGQSFNPASLDHCGEDKDLTDAQRQECIVSARAGREPASSATFQALKITK</sequence>
<dbReference type="EMBL" id="JANRMI010000002">
    <property type="protein sequence ID" value="MDG0816217.1"/>
    <property type="molecule type" value="Genomic_DNA"/>
</dbReference>